<feature type="compositionally biased region" description="Low complexity" evidence="1">
    <location>
        <begin position="107"/>
        <end position="137"/>
    </location>
</feature>
<organism evidence="2 3">
    <name type="scientific">Sphaerobolus stellatus (strain SS14)</name>
    <dbReference type="NCBI Taxonomy" id="990650"/>
    <lineage>
        <taxon>Eukaryota</taxon>
        <taxon>Fungi</taxon>
        <taxon>Dikarya</taxon>
        <taxon>Basidiomycota</taxon>
        <taxon>Agaricomycotina</taxon>
        <taxon>Agaricomycetes</taxon>
        <taxon>Phallomycetidae</taxon>
        <taxon>Geastrales</taxon>
        <taxon>Sphaerobolaceae</taxon>
        <taxon>Sphaerobolus</taxon>
    </lineage>
</organism>
<dbReference type="HOGENOM" id="CLU_1611831_0_0_1"/>
<reference evidence="2 3" key="1">
    <citation type="submission" date="2014-06" db="EMBL/GenBank/DDBJ databases">
        <title>Evolutionary Origins and Diversification of the Mycorrhizal Mutualists.</title>
        <authorList>
            <consortium name="DOE Joint Genome Institute"/>
            <consortium name="Mycorrhizal Genomics Consortium"/>
            <person name="Kohler A."/>
            <person name="Kuo A."/>
            <person name="Nagy L.G."/>
            <person name="Floudas D."/>
            <person name="Copeland A."/>
            <person name="Barry K.W."/>
            <person name="Cichocki N."/>
            <person name="Veneault-Fourrey C."/>
            <person name="LaButti K."/>
            <person name="Lindquist E.A."/>
            <person name="Lipzen A."/>
            <person name="Lundell T."/>
            <person name="Morin E."/>
            <person name="Murat C."/>
            <person name="Riley R."/>
            <person name="Ohm R."/>
            <person name="Sun H."/>
            <person name="Tunlid A."/>
            <person name="Henrissat B."/>
            <person name="Grigoriev I.V."/>
            <person name="Hibbett D.S."/>
            <person name="Martin F."/>
        </authorList>
    </citation>
    <scope>NUCLEOTIDE SEQUENCE [LARGE SCALE GENOMIC DNA]</scope>
    <source>
        <strain evidence="2 3">SS14</strain>
    </source>
</reference>
<gene>
    <name evidence="2" type="ORF">M422DRAFT_783793</name>
</gene>
<name>A0A0C9UA57_SPHS4</name>
<proteinExistence type="predicted"/>
<dbReference type="AlphaFoldDB" id="A0A0C9UA57"/>
<keyword evidence="3" id="KW-1185">Reference proteome</keyword>
<evidence type="ECO:0000313" key="2">
    <source>
        <dbReference type="EMBL" id="KIJ31409.1"/>
    </source>
</evidence>
<sequence>MERKDHIFSMLCEGSVPYPEVRLRLSVWLKQARELGQCKKRKRTLHIRPIRHLPIEQDFEYIFSSKRKNSCKHRTTKHIQRSSLHSQLGSIPSDDEEPSTPTNKNGTTTASAPPPASATSPFTPTHRPHPTTQLQPPNATAPSPALTRVSPPPNMTPPSSSKCAR</sequence>
<evidence type="ECO:0000313" key="3">
    <source>
        <dbReference type="Proteomes" id="UP000054279"/>
    </source>
</evidence>
<accession>A0A0C9UA57</accession>
<dbReference type="Proteomes" id="UP000054279">
    <property type="component" value="Unassembled WGS sequence"/>
</dbReference>
<feature type="compositionally biased region" description="Polar residues" evidence="1">
    <location>
        <begin position="81"/>
        <end position="90"/>
    </location>
</feature>
<protein>
    <submittedName>
        <fullName evidence="2">Unplaced genomic scaffold SPHSTscaffold_168, whole genome shotgun sequence</fullName>
    </submittedName>
</protein>
<feature type="region of interest" description="Disordered" evidence="1">
    <location>
        <begin position="66"/>
        <end position="165"/>
    </location>
</feature>
<feature type="compositionally biased region" description="Basic residues" evidence="1">
    <location>
        <begin position="66"/>
        <end position="80"/>
    </location>
</feature>
<evidence type="ECO:0000256" key="1">
    <source>
        <dbReference type="SAM" id="MobiDB-lite"/>
    </source>
</evidence>
<dbReference type="EMBL" id="KN837243">
    <property type="protein sequence ID" value="KIJ31409.1"/>
    <property type="molecule type" value="Genomic_DNA"/>
</dbReference>